<feature type="domain" description="N-(5'phosphoribosyl) anthranilate isomerase (PRAI)" evidence="10">
    <location>
        <begin position="6"/>
        <end position="209"/>
    </location>
</feature>
<keyword evidence="7 9" id="KW-0057">Aromatic amino acid biosynthesis</keyword>
<keyword evidence="5 9" id="KW-0028">Amino-acid biosynthesis</keyword>
<evidence type="ECO:0000256" key="9">
    <source>
        <dbReference type="HAMAP-Rule" id="MF_00135"/>
    </source>
</evidence>
<dbReference type="Proteomes" id="UP000433101">
    <property type="component" value="Unassembled WGS sequence"/>
</dbReference>
<evidence type="ECO:0000256" key="4">
    <source>
        <dbReference type="ARBA" id="ARBA00022272"/>
    </source>
</evidence>
<evidence type="ECO:0000256" key="6">
    <source>
        <dbReference type="ARBA" id="ARBA00022822"/>
    </source>
</evidence>
<dbReference type="GO" id="GO:0000162">
    <property type="term" value="P:L-tryptophan biosynthetic process"/>
    <property type="evidence" value="ECO:0007669"/>
    <property type="project" value="UniProtKB-UniRule"/>
</dbReference>
<dbReference type="PANTHER" id="PTHR42894:SF1">
    <property type="entry name" value="N-(5'-PHOSPHORIBOSYL)ANTHRANILATE ISOMERASE"/>
    <property type="match status" value="1"/>
</dbReference>
<evidence type="ECO:0000313" key="12">
    <source>
        <dbReference type="Proteomes" id="UP000433101"/>
    </source>
</evidence>
<dbReference type="InterPro" id="IPR044643">
    <property type="entry name" value="TrpF_fam"/>
</dbReference>
<dbReference type="UniPathway" id="UPA00035">
    <property type="reaction ID" value="UER00042"/>
</dbReference>
<comment type="similarity">
    <text evidence="9">Belongs to the TrpF family.</text>
</comment>
<dbReference type="AlphaFoldDB" id="A0A7X3LTF7"/>
<dbReference type="NCBIfam" id="NF002295">
    <property type="entry name" value="PRK01222.1-1"/>
    <property type="match status" value="1"/>
</dbReference>
<dbReference type="Pfam" id="PF00697">
    <property type="entry name" value="PRAI"/>
    <property type="match status" value="1"/>
</dbReference>
<accession>A0A7X3LTF7</accession>
<proteinExistence type="inferred from homology"/>
<organism evidence="11 12">
    <name type="scientific">Stappia sediminis</name>
    <dbReference type="NCBI Taxonomy" id="2692190"/>
    <lineage>
        <taxon>Bacteria</taxon>
        <taxon>Pseudomonadati</taxon>
        <taxon>Pseudomonadota</taxon>
        <taxon>Alphaproteobacteria</taxon>
        <taxon>Hyphomicrobiales</taxon>
        <taxon>Stappiaceae</taxon>
        <taxon>Stappia</taxon>
    </lineage>
</organism>
<evidence type="ECO:0000256" key="2">
    <source>
        <dbReference type="ARBA" id="ARBA00004664"/>
    </source>
</evidence>
<dbReference type="EMBL" id="WUMV01000003">
    <property type="protein sequence ID" value="MXN64797.1"/>
    <property type="molecule type" value="Genomic_DNA"/>
</dbReference>
<keyword evidence="8 9" id="KW-0413">Isomerase</keyword>
<protein>
    <recommendedName>
        <fullName evidence="4 9">N-(5'-phosphoribosyl)anthranilate isomerase</fullName>
        <shortName evidence="9">PRAI</shortName>
        <ecNumber evidence="3 9">5.3.1.24</ecNumber>
    </recommendedName>
</protein>
<evidence type="ECO:0000256" key="3">
    <source>
        <dbReference type="ARBA" id="ARBA00012572"/>
    </source>
</evidence>
<dbReference type="HAMAP" id="MF_00135">
    <property type="entry name" value="PRAI"/>
    <property type="match status" value="1"/>
</dbReference>
<dbReference type="RefSeq" id="WP_160775046.1">
    <property type="nucleotide sequence ID" value="NZ_WUMV01000003.1"/>
</dbReference>
<dbReference type="PANTHER" id="PTHR42894">
    <property type="entry name" value="N-(5'-PHOSPHORIBOSYL)ANTHRANILATE ISOMERASE"/>
    <property type="match status" value="1"/>
</dbReference>
<keyword evidence="12" id="KW-1185">Reference proteome</keyword>
<evidence type="ECO:0000313" key="11">
    <source>
        <dbReference type="EMBL" id="MXN64797.1"/>
    </source>
</evidence>
<sequence>MTQPLVKICGLSTPDTLDAALEAGAAMVGLVFFPKSPRNVSIEEATSLAERARGKAEIVALVVDADDDLIDRIAEEVKPDWLQLHGKETPERCARIKMRTGLKLMKALGVSQSSDIDAALPYIGLVDRILFDAKPPKGAELPGGNGVAYDWSLLKELDLGVPVMLSGGLAPDTIAEALALSGISAVDVSSGVERERGVKDEKLIRAFIANARRAGVGE</sequence>
<dbReference type="SUPFAM" id="SSF51366">
    <property type="entry name" value="Ribulose-phoshate binding barrel"/>
    <property type="match status" value="1"/>
</dbReference>
<evidence type="ECO:0000256" key="1">
    <source>
        <dbReference type="ARBA" id="ARBA00001164"/>
    </source>
</evidence>
<dbReference type="InterPro" id="IPR001240">
    <property type="entry name" value="PRAI_dom"/>
</dbReference>
<gene>
    <name evidence="9" type="primary">trpF</name>
    <name evidence="11" type="ORF">GR183_07750</name>
</gene>
<evidence type="ECO:0000256" key="7">
    <source>
        <dbReference type="ARBA" id="ARBA00023141"/>
    </source>
</evidence>
<comment type="caution">
    <text evidence="11">The sequence shown here is derived from an EMBL/GenBank/DDBJ whole genome shotgun (WGS) entry which is preliminary data.</text>
</comment>
<reference evidence="11 12" key="1">
    <citation type="submission" date="2019-12" db="EMBL/GenBank/DDBJ databases">
        <authorList>
            <person name="Li M."/>
        </authorList>
    </citation>
    <scope>NUCLEOTIDE SEQUENCE [LARGE SCALE GENOMIC DNA]</scope>
    <source>
        <strain evidence="11 12">GBMRC 2046</strain>
    </source>
</reference>
<evidence type="ECO:0000256" key="8">
    <source>
        <dbReference type="ARBA" id="ARBA00023235"/>
    </source>
</evidence>
<dbReference type="Gene3D" id="3.20.20.70">
    <property type="entry name" value="Aldolase class I"/>
    <property type="match status" value="1"/>
</dbReference>
<dbReference type="InterPro" id="IPR011060">
    <property type="entry name" value="RibuloseP-bd_barrel"/>
</dbReference>
<dbReference type="GO" id="GO:0004640">
    <property type="term" value="F:phosphoribosylanthranilate isomerase activity"/>
    <property type="evidence" value="ECO:0007669"/>
    <property type="project" value="UniProtKB-UniRule"/>
</dbReference>
<evidence type="ECO:0000256" key="5">
    <source>
        <dbReference type="ARBA" id="ARBA00022605"/>
    </source>
</evidence>
<dbReference type="EC" id="5.3.1.24" evidence="3 9"/>
<keyword evidence="6 9" id="KW-0822">Tryptophan biosynthesis</keyword>
<dbReference type="InterPro" id="IPR013785">
    <property type="entry name" value="Aldolase_TIM"/>
</dbReference>
<dbReference type="CDD" id="cd00405">
    <property type="entry name" value="PRAI"/>
    <property type="match status" value="1"/>
</dbReference>
<evidence type="ECO:0000259" key="10">
    <source>
        <dbReference type="Pfam" id="PF00697"/>
    </source>
</evidence>
<comment type="pathway">
    <text evidence="2 9">Amino-acid biosynthesis; L-tryptophan biosynthesis; L-tryptophan from chorismate: step 3/5.</text>
</comment>
<comment type="catalytic activity">
    <reaction evidence="1 9">
        <text>N-(5-phospho-beta-D-ribosyl)anthranilate = 1-(2-carboxyphenylamino)-1-deoxy-D-ribulose 5-phosphate</text>
        <dbReference type="Rhea" id="RHEA:21540"/>
        <dbReference type="ChEBI" id="CHEBI:18277"/>
        <dbReference type="ChEBI" id="CHEBI:58613"/>
        <dbReference type="EC" id="5.3.1.24"/>
    </reaction>
</comment>
<name>A0A7X3LTF7_9HYPH</name>